<dbReference type="AlphaFoldDB" id="A0A6H0XYR3"/>
<reference evidence="2 3" key="1">
    <citation type="journal article" date="2016" name="Sci. Rep.">
        <title>Peltaster fructicola genome reveals evolution from an invasive phytopathogen to an ectophytic parasite.</title>
        <authorList>
            <person name="Xu C."/>
            <person name="Chen H."/>
            <person name="Gleason M.L."/>
            <person name="Xu J.R."/>
            <person name="Liu H."/>
            <person name="Zhang R."/>
            <person name="Sun G."/>
        </authorList>
    </citation>
    <scope>NUCLEOTIDE SEQUENCE [LARGE SCALE GENOMIC DNA]</scope>
    <source>
        <strain evidence="2 3">LNHT1506</strain>
    </source>
</reference>
<accession>A0A6H0XYR3</accession>
<protein>
    <recommendedName>
        <fullName evidence="1">Amine oxidase domain-containing protein</fullName>
    </recommendedName>
</protein>
<organism evidence="2 3">
    <name type="scientific">Peltaster fructicola</name>
    <dbReference type="NCBI Taxonomy" id="286661"/>
    <lineage>
        <taxon>Eukaryota</taxon>
        <taxon>Fungi</taxon>
        <taxon>Dikarya</taxon>
        <taxon>Ascomycota</taxon>
        <taxon>Pezizomycotina</taxon>
        <taxon>Dothideomycetes</taxon>
        <taxon>Dothideomycetes incertae sedis</taxon>
        <taxon>Peltaster</taxon>
    </lineage>
</organism>
<dbReference type="InterPro" id="IPR036188">
    <property type="entry name" value="FAD/NAD-bd_sf"/>
</dbReference>
<dbReference type="Proteomes" id="UP000503462">
    <property type="component" value="Chromosome 3"/>
</dbReference>
<dbReference type="Gene3D" id="3.50.50.60">
    <property type="entry name" value="FAD/NAD(P)-binding domain"/>
    <property type="match status" value="1"/>
</dbReference>
<dbReference type="PANTHER" id="PTHR43734">
    <property type="entry name" value="PHYTOENE DESATURASE"/>
    <property type="match status" value="1"/>
</dbReference>
<name>A0A6H0XYR3_9PEZI</name>
<proteinExistence type="predicted"/>
<dbReference type="Pfam" id="PF01593">
    <property type="entry name" value="Amino_oxidase"/>
    <property type="match status" value="1"/>
</dbReference>
<evidence type="ECO:0000313" key="3">
    <source>
        <dbReference type="Proteomes" id="UP000503462"/>
    </source>
</evidence>
<dbReference type="GO" id="GO:0016491">
    <property type="term" value="F:oxidoreductase activity"/>
    <property type="evidence" value="ECO:0007669"/>
    <property type="project" value="InterPro"/>
</dbReference>
<dbReference type="FunFam" id="3.50.50.60:FF:000220">
    <property type="entry name" value="UDP-galactopyranose mutase"/>
    <property type="match status" value="1"/>
</dbReference>
<dbReference type="EMBL" id="CP051141">
    <property type="protein sequence ID" value="QIW99800.1"/>
    <property type="molecule type" value="Genomic_DNA"/>
</dbReference>
<feature type="domain" description="Amine oxidase" evidence="1">
    <location>
        <begin position="29"/>
        <end position="316"/>
    </location>
</feature>
<keyword evidence="3" id="KW-1185">Reference proteome</keyword>
<sequence>MPVDDKQCRRHNGAENIEVDVLVIGAGPTGLGAARRLHQINGPSWLILDSNPIPGGLAGTDITAEGFLYDVGGHVIFSHYKYFDDAIDEALPEDSDWYHHQRISYVRYKGLWVPYPFQNNVSMLPKEDQVVCLEGLIDAAIEARVANTKPKDFDEWILRNVGHGLADIFMRPYNYKVWAVPTTKMQAQWLGERVAAPNVKLITRNTILGKVAGSWGPNATFRFPARGGTGNIWINAAKHLPEQKKHFGDHARVMSINADEHKVHLRNGTTITYKKLINTMALDDLAKTMGDHYLISRTRDLYYSSTHVVGVGVRGARPERIGDKCWLYFPEDNCPFYRATIFSNYSPNNQPPASVTLKTIQLANGTTPASSTLQEGPYWSIMLEVSESSVKPVDRSNLVSDCIQGLINTEMLRPEDEIVSIYNRCFEHGYPTPSLEREGVLTEVLPLLESKDILSRGRFGSWRYEVGNQDHSYMLGVEAADNIVNGAVELTLNYPDMVNGRKNVERRLVDGAQAFQSHAAGRTLKTTLRQ</sequence>
<evidence type="ECO:0000313" key="2">
    <source>
        <dbReference type="EMBL" id="QIW99800.1"/>
    </source>
</evidence>
<dbReference type="SUPFAM" id="SSF51905">
    <property type="entry name" value="FAD/NAD(P)-binding domain"/>
    <property type="match status" value="1"/>
</dbReference>
<dbReference type="PANTHER" id="PTHR43734:SF4">
    <property type="entry name" value="AMINE OXIDASE DOMAIN-CONTAINING PROTEIN"/>
    <property type="match status" value="1"/>
</dbReference>
<dbReference type="InterPro" id="IPR002937">
    <property type="entry name" value="Amino_oxidase"/>
</dbReference>
<evidence type="ECO:0000259" key="1">
    <source>
        <dbReference type="Pfam" id="PF01593"/>
    </source>
</evidence>
<gene>
    <name evidence="2" type="ORF">AMS68_005318</name>
</gene>
<dbReference type="OrthoDB" id="38045at2759"/>